<reference evidence="2" key="1">
    <citation type="submission" date="2020-07" db="EMBL/GenBank/DDBJ databases">
        <title>Multicomponent nature underlies the extraordinary mechanical properties of spider dragline silk.</title>
        <authorList>
            <person name="Kono N."/>
            <person name="Nakamura H."/>
            <person name="Mori M."/>
            <person name="Yoshida Y."/>
            <person name="Ohtoshi R."/>
            <person name="Malay A.D."/>
            <person name="Moran D.A.P."/>
            <person name="Tomita M."/>
            <person name="Numata K."/>
            <person name="Arakawa K."/>
        </authorList>
    </citation>
    <scope>NUCLEOTIDE SEQUENCE</scope>
</reference>
<feature type="region of interest" description="Disordered" evidence="1">
    <location>
        <begin position="25"/>
        <end position="60"/>
    </location>
</feature>
<organism evidence="2 3">
    <name type="scientific">Trichonephila clavata</name>
    <name type="common">Joro spider</name>
    <name type="synonym">Nephila clavata</name>
    <dbReference type="NCBI Taxonomy" id="2740835"/>
    <lineage>
        <taxon>Eukaryota</taxon>
        <taxon>Metazoa</taxon>
        <taxon>Ecdysozoa</taxon>
        <taxon>Arthropoda</taxon>
        <taxon>Chelicerata</taxon>
        <taxon>Arachnida</taxon>
        <taxon>Araneae</taxon>
        <taxon>Araneomorphae</taxon>
        <taxon>Entelegynae</taxon>
        <taxon>Araneoidea</taxon>
        <taxon>Nephilidae</taxon>
        <taxon>Trichonephila</taxon>
    </lineage>
</organism>
<proteinExistence type="predicted"/>
<keyword evidence="3" id="KW-1185">Reference proteome</keyword>
<protein>
    <submittedName>
        <fullName evidence="2">Uncharacterized protein</fullName>
    </submittedName>
</protein>
<dbReference type="EMBL" id="BMAO01021348">
    <property type="protein sequence ID" value="GFQ73791.1"/>
    <property type="molecule type" value="Genomic_DNA"/>
</dbReference>
<evidence type="ECO:0000256" key="1">
    <source>
        <dbReference type="SAM" id="MobiDB-lite"/>
    </source>
</evidence>
<comment type="caution">
    <text evidence="2">The sequence shown here is derived from an EMBL/GenBank/DDBJ whole genome shotgun (WGS) entry which is preliminary data.</text>
</comment>
<name>A0A8X6KHF5_TRICU</name>
<dbReference type="AlphaFoldDB" id="A0A8X6KHF5"/>
<dbReference type="Proteomes" id="UP000887116">
    <property type="component" value="Unassembled WGS sequence"/>
</dbReference>
<evidence type="ECO:0000313" key="2">
    <source>
        <dbReference type="EMBL" id="GFQ73791.1"/>
    </source>
</evidence>
<gene>
    <name evidence="2" type="ORF">TNCT_258331</name>
</gene>
<sequence length="88" mass="10180">MEMPAEWNAGVSMATLRPRWFRPYAKRGGSNGGCDVEDDGREWLPNRSSSSSPPPPRLLRHCSAKRERFLRCVKEERQKKVSFPYPPF</sequence>
<evidence type="ECO:0000313" key="3">
    <source>
        <dbReference type="Proteomes" id="UP000887116"/>
    </source>
</evidence>
<accession>A0A8X6KHF5</accession>